<keyword evidence="2" id="KW-1185">Reference proteome</keyword>
<name>A0AAE0CIH4_9CHLO</name>
<evidence type="ECO:0000313" key="1">
    <source>
        <dbReference type="EMBL" id="KAK3254550.1"/>
    </source>
</evidence>
<dbReference type="AlphaFoldDB" id="A0AAE0CIH4"/>
<dbReference type="EMBL" id="LGRX02023446">
    <property type="protein sequence ID" value="KAK3254550.1"/>
    <property type="molecule type" value="Genomic_DNA"/>
</dbReference>
<sequence length="415" mass="45781">MNLQPFKHFTSSHSLAEIGGCTGGSFSTVLFTSARRNLCTLEVRQIMWSRFRLNPKGYTCITTMGGAGNTLHNADVLDEITSEDWDFLKLQAGGVAQSKQMDNLRTSMDLCEKAETMLPTNGPSCQRRAILNKAVRICPRLCARAHYMRYEMLFYDPEVLEALSTAQEKSYALGSFLHVLGELGAADRVLKVCLGYDNNDKLGARHRQLMVSLEYGGETGLGSAQTRRTLKAKFGSSGDQKIDDVLALWNSSRALNSFVEKGACKASDSLSKHAIAKNPHVPPKLLAWDLPAIVPVLIELGGETEASEYVTDGAKFWEGVEGALEWLERIYCTVKQIRVSANPAASRGLVEGTRFMLKHLELSNVSERLVGLSAAVTQFETTLANVGAEDTQTRFHCHKRTAVCKQHFGRLRRCG</sequence>
<reference evidence="1 2" key="1">
    <citation type="journal article" date="2015" name="Genome Biol. Evol.">
        <title>Comparative Genomics of a Bacterivorous Green Alga Reveals Evolutionary Causalities and Consequences of Phago-Mixotrophic Mode of Nutrition.</title>
        <authorList>
            <person name="Burns J.A."/>
            <person name="Paasch A."/>
            <person name="Narechania A."/>
            <person name="Kim E."/>
        </authorList>
    </citation>
    <scope>NUCLEOTIDE SEQUENCE [LARGE SCALE GENOMIC DNA]</scope>
    <source>
        <strain evidence="1 2">PLY_AMNH</strain>
    </source>
</reference>
<proteinExistence type="predicted"/>
<evidence type="ECO:0000313" key="2">
    <source>
        <dbReference type="Proteomes" id="UP001190700"/>
    </source>
</evidence>
<dbReference type="Proteomes" id="UP001190700">
    <property type="component" value="Unassembled WGS sequence"/>
</dbReference>
<accession>A0AAE0CIH4</accession>
<gene>
    <name evidence="1" type="ORF">CYMTET_36236</name>
</gene>
<organism evidence="1 2">
    <name type="scientific">Cymbomonas tetramitiformis</name>
    <dbReference type="NCBI Taxonomy" id="36881"/>
    <lineage>
        <taxon>Eukaryota</taxon>
        <taxon>Viridiplantae</taxon>
        <taxon>Chlorophyta</taxon>
        <taxon>Pyramimonadophyceae</taxon>
        <taxon>Pyramimonadales</taxon>
        <taxon>Pyramimonadaceae</taxon>
        <taxon>Cymbomonas</taxon>
    </lineage>
</organism>
<comment type="caution">
    <text evidence="1">The sequence shown here is derived from an EMBL/GenBank/DDBJ whole genome shotgun (WGS) entry which is preliminary data.</text>
</comment>
<protein>
    <submittedName>
        <fullName evidence="1">Uncharacterized protein</fullName>
    </submittedName>
</protein>